<dbReference type="EMBL" id="JAVDWW010000002">
    <property type="protein sequence ID" value="MDR7167926.1"/>
    <property type="molecule type" value="Genomic_DNA"/>
</dbReference>
<dbReference type="RefSeq" id="WP_157104462.1">
    <property type="nucleotide sequence ID" value="NZ_JAVDWW010000002.1"/>
</dbReference>
<name>A0ABU1XBL9_9NOCA</name>
<sequence length="88" mass="9718">MTTALMIIVCGILIGFGCWLPPRADGLTVAALQRRLAVESYCRERGSQWSARTEAEVDRERVLTRLHAIVGPQRAGGIFPPRNLDEAL</sequence>
<comment type="caution">
    <text evidence="1">The sequence shown here is derived from an EMBL/GenBank/DDBJ whole genome shotgun (WGS) entry which is preliminary data.</text>
</comment>
<gene>
    <name evidence="1" type="ORF">J2W56_001645</name>
</gene>
<keyword evidence="2" id="KW-1185">Reference proteome</keyword>
<dbReference type="Proteomes" id="UP001251217">
    <property type="component" value="Unassembled WGS sequence"/>
</dbReference>
<proteinExistence type="predicted"/>
<accession>A0ABU1XBL9</accession>
<evidence type="ECO:0000313" key="1">
    <source>
        <dbReference type="EMBL" id="MDR7167926.1"/>
    </source>
</evidence>
<organism evidence="1 2">
    <name type="scientific">Nocardia kruczakiae</name>
    <dbReference type="NCBI Taxonomy" id="261477"/>
    <lineage>
        <taxon>Bacteria</taxon>
        <taxon>Bacillati</taxon>
        <taxon>Actinomycetota</taxon>
        <taxon>Actinomycetes</taxon>
        <taxon>Mycobacteriales</taxon>
        <taxon>Nocardiaceae</taxon>
        <taxon>Nocardia</taxon>
    </lineage>
</organism>
<reference evidence="1 2" key="1">
    <citation type="submission" date="2023-07" db="EMBL/GenBank/DDBJ databases">
        <title>Sorghum-associated microbial communities from plants grown in Nebraska, USA.</title>
        <authorList>
            <person name="Schachtman D."/>
        </authorList>
    </citation>
    <scope>NUCLEOTIDE SEQUENCE [LARGE SCALE GENOMIC DNA]</scope>
    <source>
        <strain evidence="1 2">4272</strain>
    </source>
</reference>
<protein>
    <submittedName>
        <fullName evidence="1">Uncharacterized protein</fullName>
    </submittedName>
</protein>
<evidence type="ECO:0000313" key="2">
    <source>
        <dbReference type="Proteomes" id="UP001251217"/>
    </source>
</evidence>